<proteinExistence type="predicted"/>
<protein>
    <submittedName>
        <fullName evidence="2">Methyltransferase, FkbM family</fullName>
    </submittedName>
</protein>
<evidence type="ECO:0000259" key="1">
    <source>
        <dbReference type="Pfam" id="PF05050"/>
    </source>
</evidence>
<dbReference type="Gene3D" id="3.40.50.150">
    <property type="entry name" value="Vaccinia Virus protein VP39"/>
    <property type="match status" value="1"/>
</dbReference>
<dbReference type="InterPro" id="IPR006342">
    <property type="entry name" value="FkbM_mtfrase"/>
</dbReference>
<dbReference type="PANTHER" id="PTHR36973">
    <property type="entry name" value="SLL1456 PROTEIN-RELATED"/>
    <property type="match status" value="1"/>
</dbReference>
<evidence type="ECO:0000313" key="2">
    <source>
        <dbReference type="EMBL" id="SDC70094.1"/>
    </source>
</evidence>
<dbReference type="AlphaFoldDB" id="A0A1G6NRV3"/>
<accession>A0A1G6NRV3</accession>
<gene>
    <name evidence="2" type="ORF">SAMN04487894_103360</name>
</gene>
<dbReference type="InterPro" id="IPR053188">
    <property type="entry name" value="FkbM_Methyltransferase"/>
</dbReference>
<keyword evidence="2" id="KW-0808">Transferase</keyword>
<dbReference type="SUPFAM" id="SSF53335">
    <property type="entry name" value="S-adenosyl-L-methionine-dependent methyltransferases"/>
    <property type="match status" value="1"/>
</dbReference>
<keyword evidence="3" id="KW-1185">Reference proteome</keyword>
<dbReference type="GO" id="GO:0032259">
    <property type="term" value="P:methylation"/>
    <property type="evidence" value="ECO:0007669"/>
    <property type="project" value="UniProtKB-KW"/>
</dbReference>
<feature type="domain" description="Methyltransferase FkbM" evidence="1">
    <location>
        <begin position="63"/>
        <end position="223"/>
    </location>
</feature>
<dbReference type="Proteomes" id="UP000198757">
    <property type="component" value="Unassembled WGS sequence"/>
</dbReference>
<dbReference type="NCBIfam" id="TIGR01444">
    <property type="entry name" value="fkbM_fam"/>
    <property type="match status" value="1"/>
</dbReference>
<dbReference type="Pfam" id="PF05050">
    <property type="entry name" value="Methyltransf_21"/>
    <property type="match status" value="1"/>
</dbReference>
<organism evidence="2 3">
    <name type="scientific">Niabella drilacis (strain DSM 25811 / CCM 8410 / CCUG 62505 / LMG 26954 / E90)</name>
    <dbReference type="NCBI Taxonomy" id="1285928"/>
    <lineage>
        <taxon>Bacteria</taxon>
        <taxon>Pseudomonadati</taxon>
        <taxon>Bacteroidota</taxon>
        <taxon>Chitinophagia</taxon>
        <taxon>Chitinophagales</taxon>
        <taxon>Chitinophagaceae</taxon>
        <taxon>Niabella</taxon>
    </lineage>
</organism>
<evidence type="ECO:0000313" key="3">
    <source>
        <dbReference type="Proteomes" id="UP000198757"/>
    </source>
</evidence>
<name>A0A1G6NRV3_NIADE</name>
<dbReference type="GO" id="GO:0008171">
    <property type="term" value="F:O-methyltransferase activity"/>
    <property type="evidence" value="ECO:0007669"/>
    <property type="project" value="TreeGrafter"/>
</dbReference>
<dbReference type="EMBL" id="FMZO01000003">
    <property type="protein sequence ID" value="SDC70094.1"/>
    <property type="molecule type" value="Genomic_DNA"/>
</dbReference>
<sequence>MKDKIIKILRKKKYYKIWAKLMHVSKIGMNYWGGASFVHSGEMLVIDRFLPRLSQQSEVVIFDVGANIGEWSLYAAKMGYSASIYAFEPSKATYDTLVQNTRAYPNIKCVNLGLGDKIGQYTLYSSRQESPIASLYKIDNPVEEYSEKYTQTINISTVENFCQNNNVEEIAFLKIDVEGHEYKALLGAGELIQNGKIRCIQFEFGESHIEARTFFKDFWTLLKCYEFFRILPDGLVRIPAYSADLEIFNTANYLAVLK</sequence>
<dbReference type="InterPro" id="IPR029063">
    <property type="entry name" value="SAM-dependent_MTases_sf"/>
</dbReference>
<keyword evidence="2" id="KW-0489">Methyltransferase</keyword>
<reference evidence="3" key="1">
    <citation type="submission" date="2016-10" db="EMBL/GenBank/DDBJ databases">
        <authorList>
            <person name="Varghese N."/>
            <person name="Submissions S."/>
        </authorList>
    </citation>
    <scope>NUCLEOTIDE SEQUENCE [LARGE SCALE GENOMIC DNA]</scope>
    <source>
        <strain evidence="3">DSM 25811 / CCM 8410 / LMG 26954 / E90</strain>
    </source>
</reference>
<dbReference type="STRING" id="1285928.SAMN04487894_103360"/>
<dbReference type="PANTHER" id="PTHR36973:SF4">
    <property type="entry name" value="NODULATION PROTEIN"/>
    <property type="match status" value="1"/>
</dbReference>